<keyword evidence="3" id="KW-1185">Reference proteome</keyword>
<reference evidence="2" key="1">
    <citation type="journal article" date="2023" name="Science">
        <title>Genome structures resolve the early diversification of teleost fishes.</title>
        <authorList>
            <person name="Parey E."/>
            <person name="Louis A."/>
            <person name="Montfort J."/>
            <person name="Bouchez O."/>
            <person name="Roques C."/>
            <person name="Iampietro C."/>
            <person name="Lluch J."/>
            <person name="Castinel A."/>
            <person name="Donnadieu C."/>
            <person name="Desvignes T."/>
            <person name="Floi Bucao C."/>
            <person name="Jouanno E."/>
            <person name="Wen M."/>
            <person name="Mejri S."/>
            <person name="Dirks R."/>
            <person name="Jansen H."/>
            <person name="Henkel C."/>
            <person name="Chen W.J."/>
            <person name="Zahm M."/>
            <person name="Cabau C."/>
            <person name="Klopp C."/>
            <person name="Thompson A.W."/>
            <person name="Robinson-Rechavi M."/>
            <person name="Braasch I."/>
            <person name="Lecointre G."/>
            <person name="Bobe J."/>
            <person name="Postlethwait J.H."/>
            <person name="Berthelot C."/>
            <person name="Roest Crollius H."/>
            <person name="Guiguen Y."/>
        </authorList>
    </citation>
    <scope>NUCLEOTIDE SEQUENCE</scope>
    <source>
        <strain evidence="2">NC1722</strain>
    </source>
</reference>
<feature type="region of interest" description="Disordered" evidence="1">
    <location>
        <begin position="106"/>
        <end position="125"/>
    </location>
</feature>
<dbReference type="Proteomes" id="UP001221898">
    <property type="component" value="Unassembled WGS sequence"/>
</dbReference>
<dbReference type="EMBL" id="JAINUG010000009">
    <property type="protein sequence ID" value="KAJ8415488.1"/>
    <property type="molecule type" value="Genomic_DNA"/>
</dbReference>
<evidence type="ECO:0000313" key="2">
    <source>
        <dbReference type="EMBL" id="KAJ8415488.1"/>
    </source>
</evidence>
<accession>A0AAD7T7W3</accession>
<sequence>MRHGIAATIALSRWENSVTDNSRWSVTEATQVTLEVMEVGGMVAQSRGRTRRLAQQVQAQLVRAAGAGRAQWGGHCCPSVAVSLWAGWSAPVQLAKRINMRRLHNMSLHPTPAHRQTGREEESAL</sequence>
<protein>
    <submittedName>
        <fullName evidence="2">Uncharacterized protein</fullName>
    </submittedName>
</protein>
<dbReference type="AlphaFoldDB" id="A0AAD7T7W3"/>
<comment type="caution">
    <text evidence="2">The sequence shown here is derived from an EMBL/GenBank/DDBJ whole genome shotgun (WGS) entry which is preliminary data.</text>
</comment>
<proteinExistence type="predicted"/>
<evidence type="ECO:0000313" key="3">
    <source>
        <dbReference type="Proteomes" id="UP001221898"/>
    </source>
</evidence>
<evidence type="ECO:0000256" key="1">
    <source>
        <dbReference type="SAM" id="MobiDB-lite"/>
    </source>
</evidence>
<organism evidence="2 3">
    <name type="scientific">Aldrovandia affinis</name>
    <dbReference type="NCBI Taxonomy" id="143900"/>
    <lineage>
        <taxon>Eukaryota</taxon>
        <taxon>Metazoa</taxon>
        <taxon>Chordata</taxon>
        <taxon>Craniata</taxon>
        <taxon>Vertebrata</taxon>
        <taxon>Euteleostomi</taxon>
        <taxon>Actinopterygii</taxon>
        <taxon>Neopterygii</taxon>
        <taxon>Teleostei</taxon>
        <taxon>Notacanthiformes</taxon>
        <taxon>Halosauridae</taxon>
        <taxon>Aldrovandia</taxon>
    </lineage>
</organism>
<name>A0AAD7T7W3_9TELE</name>
<gene>
    <name evidence="2" type="ORF">AAFF_G00424680</name>
</gene>